<name>A0A915I1Q5_ROMCU</name>
<dbReference type="WBParaSite" id="nRc.2.0.1.t08068-RA">
    <property type="protein sequence ID" value="nRc.2.0.1.t08068-RA"/>
    <property type="gene ID" value="nRc.2.0.1.g08068"/>
</dbReference>
<protein>
    <submittedName>
        <fullName evidence="2">Uncharacterized protein</fullName>
    </submittedName>
</protein>
<dbReference type="Proteomes" id="UP000887565">
    <property type="component" value="Unplaced"/>
</dbReference>
<dbReference type="AlphaFoldDB" id="A0A915I1Q5"/>
<proteinExistence type="predicted"/>
<sequence>MATSRITTRISWRQQLHISPTTLIN</sequence>
<accession>A0A915I1Q5</accession>
<evidence type="ECO:0000313" key="1">
    <source>
        <dbReference type="Proteomes" id="UP000887565"/>
    </source>
</evidence>
<evidence type="ECO:0000313" key="2">
    <source>
        <dbReference type="WBParaSite" id="nRc.2.0.1.t08068-RA"/>
    </source>
</evidence>
<organism evidence="1 2">
    <name type="scientific">Romanomermis culicivorax</name>
    <name type="common">Nematode worm</name>
    <dbReference type="NCBI Taxonomy" id="13658"/>
    <lineage>
        <taxon>Eukaryota</taxon>
        <taxon>Metazoa</taxon>
        <taxon>Ecdysozoa</taxon>
        <taxon>Nematoda</taxon>
        <taxon>Enoplea</taxon>
        <taxon>Dorylaimia</taxon>
        <taxon>Mermithida</taxon>
        <taxon>Mermithoidea</taxon>
        <taxon>Mermithidae</taxon>
        <taxon>Romanomermis</taxon>
    </lineage>
</organism>
<keyword evidence="1" id="KW-1185">Reference proteome</keyword>
<reference evidence="2" key="1">
    <citation type="submission" date="2022-11" db="UniProtKB">
        <authorList>
            <consortium name="WormBaseParasite"/>
        </authorList>
    </citation>
    <scope>IDENTIFICATION</scope>
</reference>